<comment type="caution">
    <text evidence="1">The sequence shown here is derived from an EMBL/GenBank/DDBJ whole genome shotgun (WGS) entry which is preliminary data.</text>
</comment>
<protein>
    <recommendedName>
        <fullName evidence="3">IBR domain-containing protein</fullName>
    </recommendedName>
</protein>
<keyword evidence="2" id="KW-1185">Reference proteome</keyword>
<evidence type="ECO:0000313" key="2">
    <source>
        <dbReference type="Proteomes" id="UP000011668"/>
    </source>
</evidence>
<sequence>MVSREDYNDPASKSFTCSCSTTIDKDKPHTCDGSAELTRLMDEGCNHMTCTTPACNTHFCYVCGGKVIQSVIRNEINEAIMQHFSNCKLFDVPDEE</sequence>
<evidence type="ECO:0000313" key="1">
    <source>
        <dbReference type="EMBL" id="ELU36911.1"/>
    </source>
</evidence>
<name>L8WFG2_THACA</name>
<dbReference type="Gene3D" id="1.20.120.1750">
    <property type="match status" value="1"/>
</dbReference>
<gene>
    <name evidence="1" type="ORF">AG1IA_09053</name>
</gene>
<accession>L8WFG2</accession>
<organism evidence="1 2">
    <name type="scientific">Thanatephorus cucumeris (strain AG1-IA)</name>
    <name type="common">Rice sheath blight fungus</name>
    <name type="synonym">Rhizoctonia solani</name>
    <dbReference type="NCBI Taxonomy" id="983506"/>
    <lineage>
        <taxon>Eukaryota</taxon>
        <taxon>Fungi</taxon>
        <taxon>Dikarya</taxon>
        <taxon>Basidiomycota</taxon>
        <taxon>Agaricomycotina</taxon>
        <taxon>Agaricomycetes</taxon>
        <taxon>Cantharellales</taxon>
        <taxon>Ceratobasidiaceae</taxon>
        <taxon>Rhizoctonia</taxon>
        <taxon>Rhizoctonia solani AG-1</taxon>
    </lineage>
</organism>
<reference evidence="1 2" key="1">
    <citation type="journal article" date="2013" name="Nat. Commun.">
        <title>The evolution and pathogenic mechanisms of the rice sheath blight pathogen.</title>
        <authorList>
            <person name="Zheng A."/>
            <person name="Lin R."/>
            <person name="Xu L."/>
            <person name="Qin P."/>
            <person name="Tang C."/>
            <person name="Ai P."/>
            <person name="Zhang D."/>
            <person name="Liu Y."/>
            <person name="Sun Z."/>
            <person name="Feng H."/>
            <person name="Wang Y."/>
            <person name="Chen Y."/>
            <person name="Liang X."/>
            <person name="Fu R."/>
            <person name="Li Q."/>
            <person name="Zhang J."/>
            <person name="Yu X."/>
            <person name="Xie Z."/>
            <person name="Ding L."/>
            <person name="Guan P."/>
            <person name="Tang J."/>
            <person name="Liang Y."/>
            <person name="Wang S."/>
            <person name="Deng Q."/>
            <person name="Li S."/>
            <person name="Zhu J."/>
            <person name="Wang L."/>
            <person name="Liu H."/>
            <person name="Li P."/>
        </authorList>
    </citation>
    <scope>NUCLEOTIDE SEQUENCE [LARGE SCALE GENOMIC DNA]</scope>
    <source>
        <strain evidence="2">AG-1 IA</strain>
    </source>
</reference>
<dbReference type="EMBL" id="AFRT01002955">
    <property type="protein sequence ID" value="ELU36911.1"/>
    <property type="molecule type" value="Genomic_DNA"/>
</dbReference>
<evidence type="ECO:0008006" key="3">
    <source>
        <dbReference type="Google" id="ProtNLM"/>
    </source>
</evidence>
<proteinExistence type="predicted"/>
<dbReference type="OrthoDB" id="1431934at2759"/>
<dbReference type="AlphaFoldDB" id="L8WFG2"/>
<dbReference type="Proteomes" id="UP000011668">
    <property type="component" value="Unassembled WGS sequence"/>
</dbReference>
<dbReference type="HOGENOM" id="CLU_2361183_0_0_1"/>
<dbReference type="SUPFAM" id="SSF57850">
    <property type="entry name" value="RING/U-box"/>
    <property type="match status" value="1"/>
</dbReference>